<dbReference type="Pfam" id="PF07707">
    <property type="entry name" value="BACK"/>
    <property type="match status" value="1"/>
</dbReference>
<dbReference type="EMBL" id="JARKIK010000041">
    <property type="protein sequence ID" value="KAK8737927.1"/>
    <property type="molecule type" value="Genomic_DNA"/>
</dbReference>
<dbReference type="InterPro" id="IPR011705">
    <property type="entry name" value="BACK"/>
</dbReference>
<keyword evidence="3" id="KW-1185">Reference proteome</keyword>
<dbReference type="SMART" id="SM00225">
    <property type="entry name" value="BTB"/>
    <property type="match status" value="1"/>
</dbReference>
<dbReference type="InterPro" id="IPR000210">
    <property type="entry name" value="BTB/POZ_dom"/>
</dbReference>
<dbReference type="AlphaFoldDB" id="A0AAW0X0N6"/>
<dbReference type="CDD" id="cd18186">
    <property type="entry name" value="BTB_POZ_ZBTB_KLHL-like"/>
    <property type="match status" value="1"/>
</dbReference>
<reference evidence="2 3" key="1">
    <citation type="journal article" date="2024" name="BMC Genomics">
        <title>Genome assembly of redclaw crayfish (Cherax quadricarinatus) provides insights into its immune adaptation and hypoxia tolerance.</title>
        <authorList>
            <person name="Liu Z."/>
            <person name="Zheng J."/>
            <person name="Li H."/>
            <person name="Fang K."/>
            <person name="Wang S."/>
            <person name="He J."/>
            <person name="Zhou D."/>
            <person name="Weng S."/>
            <person name="Chi M."/>
            <person name="Gu Z."/>
            <person name="He J."/>
            <person name="Li F."/>
            <person name="Wang M."/>
        </authorList>
    </citation>
    <scope>NUCLEOTIDE SEQUENCE [LARGE SCALE GENOMIC DNA]</scope>
    <source>
        <strain evidence="2">ZL_2023a</strain>
    </source>
</reference>
<gene>
    <name evidence="2" type="ORF">OTU49_004306</name>
</gene>
<dbReference type="Proteomes" id="UP001445076">
    <property type="component" value="Unassembled WGS sequence"/>
</dbReference>
<evidence type="ECO:0000313" key="2">
    <source>
        <dbReference type="EMBL" id="KAK8737927.1"/>
    </source>
</evidence>
<dbReference type="SUPFAM" id="SSF54695">
    <property type="entry name" value="POZ domain"/>
    <property type="match status" value="1"/>
</dbReference>
<dbReference type="PROSITE" id="PS50097">
    <property type="entry name" value="BTB"/>
    <property type="match status" value="1"/>
</dbReference>
<name>A0AAW0X0N6_CHEQU</name>
<accession>A0AAW0X0N6</accession>
<organism evidence="2 3">
    <name type="scientific">Cherax quadricarinatus</name>
    <name type="common">Australian red claw crayfish</name>
    <dbReference type="NCBI Taxonomy" id="27406"/>
    <lineage>
        <taxon>Eukaryota</taxon>
        <taxon>Metazoa</taxon>
        <taxon>Ecdysozoa</taxon>
        <taxon>Arthropoda</taxon>
        <taxon>Crustacea</taxon>
        <taxon>Multicrustacea</taxon>
        <taxon>Malacostraca</taxon>
        <taxon>Eumalacostraca</taxon>
        <taxon>Eucarida</taxon>
        <taxon>Decapoda</taxon>
        <taxon>Pleocyemata</taxon>
        <taxon>Astacidea</taxon>
        <taxon>Parastacoidea</taxon>
        <taxon>Parastacidae</taxon>
        <taxon>Cherax</taxon>
    </lineage>
</organism>
<dbReference type="InterPro" id="IPR011333">
    <property type="entry name" value="SKP1/BTB/POZ_sf"/>
</dbReference>
<proteinExistence type="predicted"/>
<evidence type="ECO:0000259" key="1">
    <source>
        <dbReference type="PROSITE" id="PS50097"/>
    </source>
</evidence>
<evidence type="ECO:0000313" key="3">
    <source>
        <dbReference type="Proteomes" id="UP001445076"/>
    </source>
</evidence>
<sequence>MARETCLPYGFQRGRTNDLSNVHERVKALYLTGQFSDLTIRFQGRKETIKAHRLILAMTSPVFEAKLFGHTAVGGELILTEDSPETFSWLMEYMYFDQTQFPSTNMALEVSYLACKYEMNVLKYVCSEYLKRVLSDTNYLMVYNAAVHLDNPDLINKCSKKMYETSGDVFSTQRITQLSRWALQHLLEQPFINIDEVVVFSAVLSWGRHQLGLRNTGCTPSELRREIEDFLPYLRFLTMSTDEFVENVVPTEIFSPEEICAILRNIKNVKGSPVPKACANTREKRNKMVKF</sequence>
<dbReference type="Gene3D" id="1.25.40.420">
    <property type="match status" value="1"/>
</dbReference>
<dbReference type="PANTHER" id="PTHR45774">
    <property type="entry name" value="BTB/POZ DOMAIN-CONTAINING"/>
    <property type="match status" value="1"/>
</dbReference>
<feature type="domain" description="BTB" evidence="1">
    <location>
        <begin position="36"/>
        <end position="103"/>
    </location>
</feature>
<protein>
    <recommendedName>
        <fullName evidence="1">BTB domain-containing protein</fullName>
    </recommendedName>
</protein>
<dbReference type="SMART" id="SM00875">
    <property type="entry name" value="BACK"/>
    <property type="match status" value="1"/>
</dbReference>
<comment type="caution">
    <text evidence="2">The sequence shown here is derived from an EMBL/GenBank/DDBJ whole genome shotgun (WGS) entry which is preliminary data.</text>
</comment>
<dbReference type="PANTHER" id="PTHR45774:SF3">
    <property type="entry name" value="BTB (POZ) DOMAIN-CONTAINING 2B-RELATED"/>
    <property type="match status" value="1"/>
</dbReference>
<dbReference type="Gene3D" id="3.30.710.10">
    <property type="entry name" value="Potassium Channel Kv1.1, Chain A"/>
    <property type="match status" value="1"/>
</dbReference>
<dbReference type="Pfam" id="PF00651">
    <property type="entry name" value="BTB"/>
    <property type="match status" value="1"/>
</dbReference>